<organism evidence="2">
    <name type="scientific">Laccaria bicolor (strain S238N-H82 / ATCC MYA-4686)</name>
    <name type="common">Bicoloured deceiver</name>
    <name type="synonym">Laccaria laccata var. bicolor</name>
    <dbReference type="NCBI Taxonomy" id="486041"/>
    <lineage>
        <taxon>Eukaryota</taxon>
        <taxon>Fungi</taxon>
        <taxon>Dikarya</taxon>
        <taxon>Basidiomycota</taxon>
        <taxon>Agaricomycotina</taxon>
        <taxon>Agaricomycetes</taxon>
        <taxon>Agaricomycetidae</taxon>
        <taxon>Agaricales</taxon>
        <taxon>Agaricineae</taxon>
        <taxon>Hydnangiaceae</taxon>
        <taxon>Laccaria</taxon>
    </lineage>
</organism>
<sequence>MAECLNNLVYHQHGNTDENYSTSFNPRSTSLEIRTPEELAAVNEFLLTLGRDVSDGRHQPVPSPNLPTDAFDAANLSQFGLAGMPGLPVSLDS</sequence>
<dbReference type="GeneID" id="6074322"/>
<dbReference type="EMBL" id="DS547097">
    <property type="protein sequence ID" value="EDR10413.1"/>
    <property type="molecule type" value="Genomic_DNA"/>
</dbReference>
<dbReference type="OrthoDB" id="3040508at2759"/>
<reference evidence="1 2" key="1">
    <citation type="journal article" date="2008" name="Nature">
        <title>The genome of Laccaria bicolor provides insights into mycorrhizal symbiosis.</title>
        <authorList>
            <person name="Martin F."/>
            <person name="Aerts A."/>
            <person name="Ahren D."/>
            <person name="Brun A."/>
            <person name="Danchin E.G.J."/>
            <person name="Duchaussoy F."/>
            <person name="Gibon J."/>
            <person name="Kohler A."/>
            <person name="Lindquist E."/>
            <person name="Pereda V."/>
            <person name="Salamov A."/>
            <person name="Shapiro H.J."/>
            <person name="Wuyts J."/>
            <person name="Blaudez D."/>
            <person name="Buee M."/>
            <person name="Brokstein P."/>
            <person name="Canbaeck B."/>
            <person name="Cohen D."/>
            <person name="Courty P.E."/>
            <person name="Coutinho P.M."/>
            <person name="Delaruelle C."/>
            <person name="Detter J.C."/>
            <person name="Deveau A."/>
            <person name="DiFazio S."/>
            <person name="Duplessis S."/>
            <person name="Fraissinet-Tachet L."/>
            <person name="Lucic E."/>
            <person name="Frey-Klett P."/>
            <person name="Fourrey C."/>
            <person name="Feussner I."/>
            <person name="Gay G."/>
            <person name="Grimwood J."/>
            <person name="Hoegger P.J."/>
            <person name="Jain P."/>
            <person name="Kilaru S."/>
            <person name="Labbe J."/>
            <person name="Lin Y.C."/>
            <person name="Legue V."/>
            <person name="Le Tacon F."/>
            <person name="Marmeisse R."/>
            <person name="Melayah D."/>
            <person name="Montanini B."/>
            <person name="Muratet M."/>
            <person name="Nehls U."/>
            <person name="Niculita-Hirzel H."/>
            <person name="Oudot-Le Secq M.P."/>
            <person name="Peter M."/>
            <person name="Quesneville H."/>
            <person name="Rajashekar B."/>
            <person name="Reich M."/>
            <person name="Rouhier N."/>
            <person name="Schmutz J."/>
            <person name="Yin T."/>
            <person name="Chalot M."/>
            <person name="Henrissat B."/>
            <person name="Kuees U."/>
            <person name="Lucas S."/>
            <person name="Van de Peer Y."/>
            <person name="Podila G.K."/>
            <person name="Polle A."/>
            <person name="Pukkila P.J."/>
            <person name="Richardson P.M."/>
            <person name="Rouze P."/>
            <person name="Sanders I.R."/>
            <person name="Stajich J.E."/>
            <person name="Tunlid A."/>
            <person name="Tuskan G."/>
            <person name="Grigoriev I.V."/>
        </authorList>
    </citation>
    <scope>NUCLEOTIDE SEQUENCE [LARGE SCALE GENOMIC DNA]</scope>
    <source>
        <strain evidence="2">S238N-H82 / ATCC MYA-4686</strain>
    </source>
</reference>
<accession>B0D4W0</accession>
<dbReference type="AlphaFoldDB" id="B0D4W0"/>
<dbReference type="HOGENOM" id="CLU_2400051_0_0_1"/>
<dbReference type="RefSeq" id="XP_001878863.1">
    <property type="nucleotide sequence ID" value="XM_001878828.1"/>
</dbReference>
<evidence type="ECO:0000313" key="2">
    <source>
        <dbReference type="Proteomes" id="UP000001194"/>
    </source>
</evidence>
<evidence type="ECO:0000313" key="1">
    <source>
        <dbReference type="EMBL" id="EDR10413.1"/>
    </source>
</evidence>
<name>B0D4W0_LACBS</name>
<protein>
    <submittedName>
        <fullName evidence="1">Predicted protein</fullName>
    </submittedName>
</protein>
<dbReference type="KEGG" id="lbc:LACBIDRAFT_317311"/>
<proteinExistence type="predicted"/>
<dbReference type="InParanoid" id="B0D4W0"/>
<keyword evidence="2" id="KW-1185">Reference proteome</keyword>
<dbReference type="Proteomes" id="UP000001194">
    <property type="component" value="Unassembled WGS sequence"/>
</dbReference>
<gene>
    <name evidence="1" type="ORF">LACBIDRAFT_317311</name>
</gene>
<dbReference type="STRING" id="486041.B0D4W0"/>